<dbReference type="Gene3D" id="3.30.230.30">
    <property type="entry name" value="Impact, N-terminal domain"/>
    <property type="match status" value="1"/>
</dbReference>
<reference evidence="8" key="1">
    <citation type="journal article" date="2020" name="Ecol. Evol.">
        <title>Genome structure and content of the rice root-knot nematode (Meloidogyne graminicola).</title>
        <authorList>
            <person name="Phan N.T."/>
            <person name="Danchin E.G.J."/>
            <person name="Klopp C."/>
            <person name="Perfus-Barbeoch L."/>
            <person name="Kozlowski D.K."/>
            <person name="Koutsovoulos G.D."/>
            <person name="Lopez-Roques C."/>
            <person name="Bouchez O."/>
            <person name="Zahm M."/>
            <person name="Besnard G."/>
            <person name="Bellafiore S."/>
        </authorList>
    </citation>
    <scope>NUCLEOTIDE SEQUENCE</scope>
    <source>
        <strain evidence="8">VN-18</strain>
    </source>
</reference>
<evidence type="ECO:0000259" key="7">
    <source>
        <dbReference type="PROSITE" id="PS50908"/>
    </source>
</evidence>
<dbReference type="SUPFAM" id="SSF54211">
    <property type="entry name" value="Ribosomal protein S5 domain 2-like"/>
    <property type="match status" value="1"/>
</dbReference>
<evidence type="ECO:0000313" key="9">
    <source>
        <dbReference type="Proteomes" id="UP000605970"/>
    </source>
</evidence>
<dbReference type="SMART" id="SM00591">
    <property type="entry name" value="RWD"/>
    <property type="match status" value="1"/>
</dbReference>
<comment type="subcellular location">
    <subcellularLocation>
        <location evidence="1">Cytoplasm</location>
    </subcellularLocation>
</comment>
<dbReference type="Pfam" id="PF05773">
    <property type="entry name" value="RWD"/>
    <property type="match status" value="1"/>
</dbReference>
<keyword evidence="6" id="KW-0346">Stress response</keyword>
<dbReference type="OrthoDB" id="69641at2759"/>
<dbReference type="PANTHER" id="PTHR16301:SF25">
    <property type="entry name" value="PROTEIN IMPACT"/>
    <property type="match status" value="1"/>
</dbReference>
<evidence type="ECO:0000313" key="8">
    <source>
        <dbReference type="EMBL" id="KAF7623381.1"/>
    </source>
</evidence>
<dbReference type="Proteomes" id="UP000605970">
    <property type="component" value="Unassembled WGS sequence"/>
</dbReference>
<keyword evidence="9" id="KW-1185">Reference proteome</keyword>
<name>A0A8S9Z5M3_9BILA</name>
<dbReference type="PANTHER" id="PTHR16301">
    <property type="entry name" value="IMPACT-RELATED"/>
    <property type="match status" value="1"/>
</dbReference>
<dbReference type="EMBL" id="JABEBT010000259">
    <property type="protein sequence ID" value="KAF7623381.1"/>
    <property type="molecule type" value="Genomic_DNA"/>
</dbReference>
<dbReference type="InterPro" id="IPR020568">
    <property type="entry name" value="Ribosomal_Su5_D2-typ_SF"/>
</dbReference>
<evidence type="ECO:0000256" key="4">
    <source>
        <dbReference type="ARBA" id="ARBA00022491"/>
    </source>
</evidence>
<evidence type="ECO:0000256" key="3">
    <source>
        <dbReference type="ARBA" id="ARBA00022490"/>
    </source>
</evidence>
<dbReference type="InterPro" id="IPR016135">
    <property type="entry name" value="UBQ-conjugating_enzyme/RWD"/>
</dbReference>
<dbReference type="InterPro" id="IPR023582">
    <property type="entry name" value="Impact"/>
</dbReference>
<comment type="caution">
    <text evidence="8">The sequence shown here is derived from an EMBL/GenBank/DDBJ whole genome shotgun (WGS) entry which is preliminary data.</text>
</comment>
<dbReference type="InterPro" id="IPR036956">
    <property type="entry name" value="Impact_N_sf"/>
</dbReference>
<feature type="domain" description="RWD" evidence="7">
    <location>
        <begin position="12"/>
        <end position="104"/>
    </location>
</feature>
<dbReference type="SUPFAM" id="SSF54495">
    <property type="entry name" value="UBC-like"/>
    <property type="match status" value="1"/>
</dbReference>
<comment type="similarity">
    <text evidence="2">Belongs to the IMPACT family.</text>
</comment>
<dbReference type="Pfam" id="PF01205">
    <property type="entry name" value="Impact_N"/>
    <property type="match status" value="1"/>
</dbReference>
<keyword evidence="4" id="KW-0678">Repressor</keyword>
<dbReference type="Gene3D" id="3.10.110.10">
    <property type="entry name" value="Ubiquitin Conjugating Enzyme"/>
    <property type="match status" value="1"/>
</dbReference>
<evidence type="ECO:0000256" key="1">
    <source>
        <dbReference type="ARBA" id="ARBA00004496"/>
    </source>
</evidence>
<dbReference type="GO" id="GO:0005737">
    <property type="term" value="C:cytoplasm"/>
    <property type="evidence" value="ECO:0007669"/>
    <property type="project" value="UniProtKB-SubCell"/>
</dbReference>
<dbReference type="AlphaFoldDB" id="A0A8S9Z5M3"/>
<keyword evidence="5" id="KW-0810">Translation regulation</keyword>
<dbReference type="GO" id="GO:0006446">
    <property type="term" value="P:regulation of translational initiation"/>
    <property type="evidence" value="ECO:0007669"/>
    <property type="project" value="TreeGrafter"/>
</dbReference>
<proteinExistence type="inferred from homology"/>
<protein>
    <submittedName>
        <fullName evidence="8">RWD domain-containing protein</fullName>
    </submittedName>
</protein>
<organism evidence="8 9">
    <name type="scientific">Meloidogyne graminicola</name>
    <dbReference type="NCBI Taxonomy" id="189291"/>
    <lineage>
        <taxon>Eukaryota</taxon>
        <taxon>Metazoa</taxon>
        <taxon>Ecdysozoa</taxon>
        <taxon>Nematoda</taxon>
        <taxon>Chromadorea</taxon>
        <taxon>Rhabditida</taxon>
        <taxon>Tylenchina</taxon>
        <taxon>Tylenchomorpha</taxon>
        <taxon>Tylenchoidea</taxon>
        <taxon>Meloidogynidae</taxon>
        <taxon>Meloidogyninae</taxon>
        <taxon>Meloidogyne</taxon>
    </lineage>
</organism>
<dbReference type="InterPro" id="IPR001498">
    <property type="entry name" value="Impact_N"/>
</dbReference>
<keyword evidence="3" id="KW-0963">Cytoplasm</keyword>
<evidence type="ECO:0000256" key="5">
    <source>
        <dbReference type="ARBA" id="ARBA00022845"/>
    </source>
</evidence>
<evidence type="ECO:0000256" key="2">
    <source>
        <dbReference type="ARBA" id="ARBA00007665"/>
    </source>
</evidence>
<gene>
    <name evidence="8" type="ORF">Mgra_00010284</name>
</gene>
<evidence type="ECO:0000256" key="6">
    <source>
        <dbReference type="ARBA" id="ARBA00023016"/>
    </source>
</evidence>
<dbReference type="InterPro" id="IPR006575">
    <property type="entry name" value="RWD_dom"/>
</dbReference>
<accession>A0A8S9Z5M3</accession>
<sequence length="269" mass="30586">MDSEHFDESVLFELESIQAIFPKEVFIESNSKILVVCAEDVHLTINLALNYPKNSPLFELSSPSLSSDRRKEIITILNNLCSLNNGDQILYILIQNVLEYFSDLRENEKTEDKKEKNIKKEDEFDLMDSTLPSNFHSGKAIEDRKSVFQGHVTKLKSKEEVSKLFEQLKSVGKIARARHNPYAWRIVRDDQQRVIEQHDCDDDGEPGSASKLLRLLIQMDVKGVLLVVSRWKGGNKIGPDRFRHICNAGREALISGGFVVLKGEGEKIS</sequence>
<dbReference type="PROSITE" id="PS50908">
    <property type="entry name" value="RWD"/>
    <property type="match status" value="1"/>
</dbReference>
<dbReference type="GO" id="GO:0140469">
    <property type="term" value="P:GCN2-mediated signaling"/>
    <property type="evidence" value="ECO:0007669"/>
    <property type="project" value="TreeGrafter"/>
</dbReference>